<dbReference type="Proteomes" id="UP000247727">
    <property type="component" value="Unassembled WGS sequence"/>
</dbReference>
<name>A0A318TPC1_9RHOB</name>
<dbReference type="Gene3D" id="3.40.50.300">
    <property type="entry name" value="P-loop containing nucleotide triphosphate hydrolases"/>
    <property type="match status" value="1"/>
</dbReference>
<organism evidence="3 4">
    <name type="scientific">Rhodobacter viridis</name>
    <dbReference type="NCBI Taxonomy" id="1054202"/>
    <lineage>
        <taxon>Bacteria</taxon>
        <taxon>Pseudomonadati</taxon>
        <taxon>Pseudomonadota</taxon>
        <taxon>Alphaproteobacteria</taxon>
        <taxon>Rhodobacterales</taxon>
        <taxon>Rhodobacter group</taxon>
        <taxon>Rhodobacter</taxon>
    </lineage>
</organism>
<feature type="compositionally biased region" description="Polar residues" evidence="1">
    <location>
        <begin position="560"/>
        <end position="573"/>
    </location>
</feature>
<proteinExistence type="predicted"/>
<keyword evidence="4" id="KW-1185">Reference proteome</keyword>
<evidence type="ECO:0000259" key="2">
    <source>
        <dbReference type="Pfam" id="PF03354"/>
    </source>
</evidence>
<dbReference type="EMBL" id="QJTK01000024">
    <property type="protein sequence ID" value="PYF06731.1"/>
    <property type="molecule type" value="Genomic_DNA"/>
</dbReference>
<evidence type="ECO:0000313" key="4">
    <source>
        <dbReference type="Proteomes" id="UP000247727"/>
    </source>
</evidence>
<reference evidence="3 4" key="1">
    <citation type="submission" date="2018-06" db="EMBL/GenBank/DDBJ databases">
        <title>Genomic Encyclopedia of Type Strains, Phase III (KMG-III): the genomes of soil and plant-associated and newly described type strains.</title>
        <authorList>
            <person name="Whitman W."/>
        </authorList>
    </citation>
    <scope>NUCLEOTIDE SEQUENCE [LARGE SCALE GENOMIC DNA]</scope>
    <source>
        <strain evidence="3 4">JA737</strain>
    </source>
</reference>
<sequence>MTSQSTYPTWVFDGSPIDDPLGAGERAVQFLRRLRHPASTAPKRAFQLAPWQERIVRRIYGPRDAQGARVVKMVFLMIPRGNRKTSLAAALALLHLLGPERVPAGQIIFAASDREQAGIGFREAAEIIRQDRRLEAVTRLYDAHNAPKAIKSTRDGSALKAVSSDGRAQHGTTPTFVLSDEIHVWQGRELWEALQSSMAKRAGGLTVIATTAGRGNEGLAAELYASARGVALGQIVNPEFLPILFEPEPGADREDEALWHRVNPGLAHGFAASGKPAAVQTESAPQREARAVHSGPLCKVQRKVSAADGPPIRLRSQPPSITARGTSNRSGPMRMRKRSSSIVNAGRPSPSVKTGLPASNRMVRCPPAGSATQRLAPPGPVRITPKAQVPLGCPRCVVQASVPKAVKGSPLPAGRPGGAVSRGGSGRLSSRPGGADSRKKRPSTQPGPDGVSTRHHRAPAAIAQPLLRTTSPGASFPSARARAEASARRASVSPASSPVTAQKSGPPDRPSAKSASAGEATSAASSGPAQIRRILRSFMPTGSPRPEAGSGSKDHGFAQIVSSCPRSSSAAAQ</sequence>
<gene>
    <name evidence="3" type="ORF">C8J30_12413</name>
</gene>
<dbReference type="InterPro" id="IPR027417">
    <property type="entry name" value="P-loop_NTPase"/>
</dbReference>
<evidence type="ECO:0000313" key="3">
    <source>
        <dbReference type="EMBL" id="PYF06731.1"/>
    </source>
</evidence>
<comment type="caution">
    <text evidence="3">The sequence shown here is derived from an EMBL/GenBank/DDBJ whole genome shotgun (WGS) entry which is preliminary data.</text>
</comment>
<feature type="compositionally biased region" description="Polar residues" evidence="1">
    <location>
        <begin position="317"/>
        <end position="330"/>
    </location>
</feature>
<feature type="region of interest" description="Disordered" evidence="1">
    <location>
        <begin position="303"/>
        <end position="360"/>
    </location>
</feature>
<dbReference type="Pfam" id="PF03354">
    <property type="entry name" value="TerL_ATPase"/>
    <property type="match status" value="1"/>
</dbReference>
<dbReference type="InterPro" id="IPR005021">
    <property type="entry name" value="Terminase_largesu-like"/>
</dbReference>
<feature type="compositionally biased region" description="Low complexity" evidence="1">
    <location>
        <begin position="512"/>
        <end position="526"/>
    </location>
</feature>
<dbReference type="PANTHER" id="PTHR41287">
    <property type="match status" value="1"/>
</dbReference>
<dbReference type="AlphaFoldDB" id="A0A318TPC1"/>
<dbReference type="PANTHER" id="PTHR41287:SF1">
    <property type="entry name" value="PROTEIN YMFN"/>
    <property type="match status" value="1"/>
</dbReference>
<feature type="compositionally biased region" description="Low complexity" evidence="1">
    <location>
        <begin position="488"/>
        <end position="498"/>
    </location>
</feature>
<evidence type="ECO:0000256" key="1">
    <source>
        <dbReference type="SAM" id="MobiDB-lite"/>
    </source>
</evidence>
<feature type="domain" description="Terminase large subunit-like ATPase" evidence="2">
    <location>
        <begin position="50"/>
        <end position="228"/>
    </location>
</feature>
<dbReference type="InterPro" id="IPR046461">
    <property type="entry name" value="TerL_ATPase"/>
</dbReference>
<accession>A0A318TPC1</accession>
<feature type="compositionally biased region" description="Gly residues" evidence="1">
    <location>
        <begin position="415"/>
        <end position="426"/>
    </location>
</feature>
<protein>
    <submittedName>
        <fullName evidence="3">Phage terminase</fullName>
    </submittedName>
</protein>
<feature type="region of interest" description="Disordered" evidence="1">
    <location>
        <begin position="406"/>
        <end position="573"/>
    </location>
</feature>